<feature type="domain" description="DUF6534" evidence="2">
    <location>
        <begin position="167"/>
        <end position="252"/>
    </location>
</feature>
<dbReference type="STRING" id="1137138.A0A067NHF4"/>
<dbReference type="EMBL" id="KL198009">
    <property type="protein sequence ID" value="KDQ26380.1"/>
    <property type="molecule type" value="Genomic_DNA"/>
</dbReference>
<protein>
    <recommendedName>
        <fullName evidence="2">DUF6534 domain-containing protein</fullName>
    </recommendedName>
</protein>
<dbReference type="VEuPathDB" id="FungiDB:PLEOSDRAFT_1089744"/>
<accession>A0A067NHF4</accession>
<dbReference type="Pfam" id="PF20152">
    <property type="entry name" value="DUF6534"/>
    <property type="match status" value="1"/>
</dbReference>
<dbReference type="AlphaFoldDB" id="A0A067NHF4"/>
<feature type="transmembrane region" description="Helical" evidence="1">
    <location>
        <begin position="194"/>
        <end position="221"/>
    </location>
</feature>
<keyword evidence="1" id="KW-0472">Membrane</keyword>
<feature type="transmembrane region" description="Helical" evidence="1">
    <location>
        <begin position="119"/>
        <end position="142"/>
    </location>
</feature>
<organism evidence="3 4">
    <name type="scientific">Pleurotus ostreatus (strain PC15)</name>
    <name type="common">Oyster mushroom</name>
    <dbReference type="NCBI Taxonomy" id="1137138"/>
    <lineage>
        <taxon>Eukaryota</taxon>
        <taxon>Fungi</taxon>
        <taxon>Dikarya</taxon>
        <taxon>Basidiomycota</taxon>
        <taxon>Agaricomycotina</taxon>
        <taxon>Agaricomycetes</taxon>
        <taxon>Agaricomycetidae</taxon>
        <taxon>Agaricales</taxon>
        <taxon>Pleurotineae</taxon>
        <taxon>Pleurotaceae</taxon>
        <taxon>Pleurotus</taxon>
    </lineage>
</organism>
<keyword evidence="1" id="KW-0812">Transmembrane</keyword>
<feature type="transmembrane region" description="Helical" evidence="1">
    <location>
        <begin position="49"/>
        <end position="72"/>
    </location>
</feature>
<dbReference type="PANTHER" id="PTHR40465:SF1">
    <property type="entry name" value="DUF6534 DOMAIN-CONTAINING PROTEIN"/>
    <property type="match status" value="1"/>
</dbReference>
<dbReference type="HOGENOM" id="CLU_046025_5_4_1"/>
<reference evidence="4" key="1">
    <citation type="journal article" date="2014" name="Proc. Natl. Acad. Sci. U.S.A.">
        <title>Extensive sampling of basidiomycete genomes demonstrates inadequacy of the white-rot/brown-rot paradigm for wood decay fungi.</title>
        <authorList>
            <person name="Riley R."/>
            <person name="Salamov A.A."/>
            <person name="Brown D.W."/>
            <person name="Nagy L.G."/>
            <person name="Floudas D."/>
            <person name="Held B.W."/>
            <person name="Levasseur A."/>
            <person name="Lombard V."/>
            <person name="Morin E."/>
            <person name="Otillar R."/>
            <person name="Lindquist E.A."/>
            <person name="Sun H."/>
            <person name="LaButti K.M."/>
            <person name="Schmutz J."/>
            <person name="Jabbour D."/>
            <person name="Luo H."/>
            <person name="Baker S.E."/>
            <person name="Pisabarro A.G."/>
            <person name="Walton J.D."/>
            <person name="Blanchette R.A."/>
            <person name="Henrissat B."/>
            <person name="Martin F."/>
            <person name="Cullen D."/>
            <person name="Hibbett D.S."/>
            <person name="Grigoriev I.V."/>
        </authorList>
    </citation>
    <scope>NUCLEOTIDE SEQUENCE [LARGE SCALE GENOMIC DNA]</scope>
    <source>
        <strain evidence="4">PC15</strain>
    </source>
</reference>
<feature type="transmembrane region" description="Helical" evidence="1">
    <location>
        <begin position="84"/>
        <end position="107"/>
    </location>
</feature>
<feature type="transmembrane region" description="Helical" evidence="1">
    <location>
        <begin position="162"/>
        <end position="182"/>
    </location>
</feature>
<dbReference type="InParanoid" id="A0A067NHF4"/>
<dbReference type="PANTHER" id="PTHR40465">
    <property type="entry name" value="CHROMOSOME 1, WHOLE GENOME SHOTGUN SEQUENCE"/>
    <property type="match status" value="1"/>
</dbReference>
<feature type="transmembrane region" description="Helical" evidence="1">
    <location>
        <begin position="227"/>
        <end position="248"/>
    </location>
</feature>
<dbReference type="OrthoDB" id="3263055at2759"/>
<feature type="transmembrane region" description="Helical" evidence="1">
    <location>
        <begin position="12"/>
        <end position="37"/>
    </location>
</feature>
<sequence length="368" mass="40663">MSSPRIHIDDTFGAAFVGVIVAAVLHGVSCAQAWYYFTHQNDKWLVKTLVSFVMLFDTIHQVLISHTVYTYLVSNYNNQEQLKYLVWSVLVEVLFNGFTAFLVQSFLARRVWQLSGRNVWLTGLVAFLVLSEFGCVLAFAALSLRFTTYEQLATLKELSITVNALGAAGDVVIAFALCVLLHRSRTGFQRSDSMINKLIIFAVNTGVLTSLCAIASLISIAVAPGTFLYIAFFFCLGRLYSNSLLATLNARKMIRAASGGIQSTSEHNNISFREIPATKSLKSIARLNKRPTQTNISIMIDTTKEFATDVEPSTQSQQMDDITDALEMEIMSAIADEEKQSGSSNMSLDSTSKVTFIYEGEGKVTEQV</sequence>
<dbReference type="InterPro" id="IPR045339">
    <property type="entry name" value="DUF6534"/>
</dbReference>
<evidence type="ECO:0000313" key="3">
    <source>
        <dbReference type="EMBL" id="KDQ26380.1"/>
    </source>
</evidence>
<evidence type="ECO:0000256" key="1">
    <source>
        <dbReference type="SAM" id="Phobius"/>
    </source>
</evidence>
<gene>
    <name evidence="3" type="ORF">PLEOSDRAFT_1089744</name>
</gene>
<dbReference type="Proteomes" id="UP000027073">
    <property type="component" value="Unassembled WGS sequence"/>
</dbReference>
<evidence type="ECO:0000259" key="2">
    <source>
        <dbReference type="Pfam" id="PF20152"/>
    </source>
</evidence>
<evidence type="ECO:0000313" key="4">
    <source>
        <dbReference type="Proteomes" id="UP000027073"/>
    </source>
</evidence>
<proteinExistence type="predicted"/>
<keyword evidence="1" id="KW-1133">Transmembrane helix</keyword>
<name>A0A067NHF4_PLEO1</name>